<comment type="caution">
    <text evidence="2">The sequence shown here is derived from an EMBL/GenBank/DDBJ whole genome shotgun (WGS) entry which is preliminary data.</text>
</comment>
<sequence length="120" mass="13744">MSEDDPHTPNNTTQELIADLLARPDGLTELLQKEALRSKLKRARLSQAMEQQQAAEAAATPHQREQEGLAPVTNFYAKCPKPAWWPFEEWNASQMKRGRSVLETIWSALQELQRTSRFAR</sequence>
<reference evidence="2 3" key="1">
    <citation type="journal article" date="2024" name="Nat. Commun.">
        <title>Phylogenomics reveals the evolutionary origins of lichenization in chlorophyte algae.</title>
        <authorList>
            <person name="Puginier C."/>
            <person name="Libourel C."/>
            <person name="Otte J."/>
            <person name="Skaloud P."/>
            <person name="Haon M."/>
            <person name="Grisel S."/>
            <person name="Petersen M."/>
            <person name="Berrin J.G."/>
            <person name="Delaux P.M."/>
            <person name="Dal Grande F."/>
            <person name="Keller J."/>
        </authorList>
    </citation>
    <scope>NUCLEOTIDE SEQUENCE [LARGE SCALE GENOMIC DNA]</scope>
    <source>
        <strain evidence="2 3">SAG 2036</strain>
    </source>
</reference>
<evidence type="ECO:0000313" key="3">
    <source>
        <dbReference type="Proteomes" id="UP001465755"/>
    </source>
</evidence>
<keyword evidence="3" id="KW-1185">Reference proteome</keyword>
<feature type="compositionally biased region" description="Low complexity" evidence="1">
    <location>
        <begin position="47"/>
        <end position="59"/>
    </location>
</feature>
<evidence type="ECO:0000313" key="2">
    <source>
        <dbReference type="EMBL" id="KAK9809578.1"/>
    </source>
</evidence>
<dbReference type="AlphaFoldDB" id="A0AAW1PLT9"/>
<gene>
    <name evidence="2" type="ORF">WJX73_003792</name>
</gene>
<dbReference type="EMBL" id="JALJOQ010000018">
    <property type="protein sequence ID" value="KAK9809578.1"/>
    <property type="molecule type" value="Genomic_DNA"/>
</dbReference>
<name>A0AAW1PLT9_9CHLO</name>
<proteinExistence type="predicted"/>
<accession>A0AAW1PLT9</accession>
<protein>
    <submittedName>
        <fullName evidence="2">Uncharacterized protein</fullName>
    </submittedName>
</protein>
<organism evidence="2 3">
    <name type="scientific">Symbiochloris irregularis</name>
    <dbReference type="NCBI Taxonomy" id="706552"/>
    <lineage>
        <taxon>Eukaryota</taxon>
        <taxon>Viridiplantae</taxon>
        <taxon>Chlorophyta</taxon>
        <taxon>core chlorophytes</taxon>
        <taxon>Trebouxiophyceae</taxon>
        <taxon>Trebouxiales</taxon>
        <taxon>Trebouxiaceae</taxon>
        <taxon>Symbiochloris</taxon>
    </lineage>
</organism>
<evidence type="ECO:0000256" key="1">
    <source>
        <dbReference type="SAM" id="MobiDB-lite"/>
    </source>
</evidence>
<dbReference type="Proteomes" id="UP001465755">
    <property type="component" value="Unassembled WGS sequence"/>
</dbReference>
<feature type="region of interest" description="Disordered" evidence="1">
    <location>
        <begin position="47"/>
        <end position="66"/>
    </location>
</feature>